<dbReference type="Gene3D" id="3.40.50.10300">
    <property type="entry name" value="CoaB-like"/>
    <property type="match status" value="1"/>
</dbReference>
<dbReference type="GO" id="GO:0003824">
    <property type="term" value="F:catalytic activity"/>
    <property type="evidence" value="ECO:0007669"/>
    <property type="project" value="UniProtKB-ARBA"/>
</dbReference>
<gene>
    <name evidence="2" type="ORF">COS11_06695</name>
</gene>
<comment type="caution">
    <text evidence="2">The sequence shown here is derived from an EMBL/GenBank/DDBJ whole genome shotgun (WGS) entry which is preliminary data.</text>
</comment>
<organism evidence="2 3">
    <name type="scientific">bacterium (Candidatus Ratteibacteria) CG01_land_8_20_14_3_00_40_19</name>
    <dbReference type="NCBI Taxonomy" id="2014290"/>
    <lineage>
        <taxon>Bacteria</taxon>
        <taxon>Candidatus Ratteibacteria</taxon>
    </lineage>
</organism>
<evidence type="ECO:0000313" key="3">
    <source>
        <dbReference type="Proteomes" id="UP000228886"/>
    </source>
</evidence>
<proteinExistence type="predicted"/>
<dbReference type="Proteomes" id="UP000228886">
    <property type="component" value="Unassembled WGS sequence"/>
</dbReference>
<accession>A0A2M7E747</accession>
<evidence type="ECO:0000259" key="1">
    <source>
        <dbReference type="Pfam" id="PF04127"/>
    </source>
</evidence>
<dbReference type="EMBL" id="PETL01000323">
    <property type="protein sequence ID" value="PIV63567.1"/>
    <property type="molecule type" value="Genomic_DNA"/>
</dbReference>
<protein>
    <recommendedName>
        <fullName evidence="1">DNA/pantothenate metabolism flavoprotein C-terminal domain-containing protein</fullName>
    </recommendedName>
</protein>
<sequence>MKKILITAGPTREKIDPVRFISNFSTGRLGYLLAELAKKKGFGVILITGPTSLKPPKGIKIIYIESAKELKKEVLKYIGRVDCLIMAAAVGDYRPRKIERNKIKSKKKLLLSLVRNPDILKQAGKKKRKNQVFVGFALETENFLPNGLKKMTEKNLDFLVLNNPGFFGEAKERKMVKLIDKKGNLINLSSLSKKQIAKKILDEVENYLGK</sequence>
<feature type="domain" description="DNA/pantothenate metabolism flavoprotein C-terminal" evidence="1">
    <location>
        <begin position="2"/>
        <end position="206"/>
    </location>
</feature>
<dbReference type="Pfam" id="PF04127">
    <property type="entry name" value="DFP"/>
    <property type="match status" value="1"/>
</dbReference>
<dbReference type="GO" id="GO:0015937">
    <property type="term" value="P:coenzyme A biosynthetic process"/>
    <property type="evidence" value="ECO:0007669"/>
    <property type="project" value="UniProtKB-ARBA"/>
</dbReference>
<dbReference type="SUPFAM" id="SSF102645">
    <property type="entry name" value="CoaB-like"/>
    <property type="match status" value="1"/>
</dbReference>
<name>A0A2M7E747_9BACT</name>
<dbReference type="InterPro" id="IPR007085">
    <property type="entry name" value="DNA/pantothenate-metab_flavo_C"/>
</dbReference>
<evidence type="ECO:0000313" key="2">
    <source>
        <dbReference type="EMBL" id="PIV63567.1"/>
    </source>
</evidence>
<reference evidence="3" key="1">
    <citation type="submission" date="2017-09" db="EMBL/GenBank/DDBJ databases">
        <title>Depth-based differentiation of microbial function through sediment-hosted aquifers and enrichment of novel symbionts in the deep terrestrial subsurface.</title>
        <authorList>
            <person name="Probst A.J."/>
            <person name="Ladd B."/>
            <person name="Jarett J.K."/>
            <person name="Geller-Mcgrath D.E."/>
            <person name="Sieber C.M.K."/>
            <person name="Emerson J.B."/>
            <person name="Anantharaman K."/>
            <person name="Thomas B.C."/>
            <person name="Malmstrom R."/>
            <person name="Stieglmeier M."/>
            <person name="Klingl A."/>
            <person name="Woyke T."/>
            <person name="Ryan C.M."/>
            <person name="Banfield J.F."/>
        </authorList>
    </citation>
    <scope>NUCLEOTIDE SEQUENCE [LARGE SCALE GENOMIC DNA]</scope>
</reference>
<dbReference type="InterPro" id="IPR035929">
    <property type="entry name" value="CoaB-like_sf"/>
</dbReference>
<dbReference type="AlphaFoldDB" id="A0A2M7E747"/>